<dbReference type="PROSITE" id="PS50297">
    <property type="entry name" value="ANK_REP_REGION"/>
    <property type="match status" value="3"/>
</dbReference>
<name>A0A4U6XCR4_9PEZI</name>
<feature type="region of interest" description="Disordered" evidence="4">
    <location>
        <begin position="210"/>
        <end position="229"/>
    </location>
</feature>
<dbReference type="PROSITE" id="PS50088">
    <property type="entry name" value="ANK_REPEAT"/>
    <property type="match status" value="3"/>
</dbReference>
<dbReference type="InterPro" id="IPR036770">
    <property type="entry name" value="Ankyrin_rpt-contain_sf"/>
</dbReference>
<dbReference type="Gene3D" id="1.25.40.20">
    <property type="entry name" value="Ankyrin repeat-containing domain"/>
    <property type="match status" value="5"/>
</dbReference>
<dbReference type="SUPFAM" id="SSF48403">
    <property type="entry name" value="Ankyrin repeat"/>
    <property type="match status" value="3"/>
</dbReference>
<organism evidence="5 6">
    <name type="scientific">Colletotrichum tanaceti</name>
    <dbReference type="NCBI Taxonomy" id="1306861"/>
    <lineage>
        <taxon>Eukaryota</taxon>
        <taxon>Fungi</taxon>
        <taxon>Dikarya</taxon>
        <taxon>Ascomycota</taxon>
        <taxon>Pezizomycotina</taxon>
        <taxon>Sordariomycetes</taxon>
        <taxon>Hypocreomycetidae</taxon>
        <taxon>Glomerellales</taxon>
        <taxon>Glomerellaceae</taxon>
        <taxon>Colletotrichum</taxon>
        <taxon>Colletotrichum destructivum species complex</taxon>
    </lineage>
</organism>
<evidence type="ECO:0000256" key="4">
    <source>
        <dbReference type="SAM" id="MobiDB-lite"/>
    </source>
</evidence>
<evidence type="ECO:0000256" key="3">
    <source>
        <dbReference type="PROSITE-ProRule" id="PRU00023"/>
    </source>
</evidence>
<keyword evidence="1" id="KW-0677">Repeat</keyword>
<dbReference type="AlphaFoldDB" id="A0A4U6XCR4"/>
<dbReference type="Pfam" id="PF12796">
    <property type="entry name" value="Ank_2"/>
    <property type="match status" value="2"/>
</dbReference>
<dbReference type="PANTHER" id="PTHR24198:SF165">
    <property type="entry name" value="ANKYRIN REPEAT-CONTAINING PROTEIN-RELATED"/>
    <property type="match status" value="1"/>
</dbReference>
<proteinExistence type="predicted"/>
<protein>
    <submittedName>
        <fullName evidence="5">Putative ankyrin repeat protein</fullName>
    </submittedName>
</protein>
<dbReference type="SMART" id="SM00248">
    <property type="entry name" value="ANK"/>
    <property type="match status" value="10"/>
</dbReference>
<evidence type="ECO:0000256" key="1">
    <source>
        <dbReference type="ARBA" id="ARBA00022737"/>
    </source>
</evidence>
<dbReference type="Pfam" id="PF00023">
    <property type="entry name" value="Ank"/>
    <property type="match status" value="1"/>
</dbReference>
<accession>A0A4U6XCR4</accession>
<feature type="compositionally biased region" description="Basic and acidic residues" evidence="4">
    <location>
        <begin position="215"/>
        <end position="225"/>
    </location>
</feature>
<dbReference type="EMBL" id="PJEX01000182">
    <property type="protein sequence ID" value="TKW53540.1"/>
    <property type="molecule type" value="Genomic_DNA"/>
</dbReference>
<dbReference type="InterPro" id="IPR002110">
    <property type="entry name" value="Ankyrin_rpt"/>
</dbReference>
<dbReference type="OrthoDB" id="341259at2759"/>
<feature type="repeat" description="ANK" evidence="3">
    <location>
        <begin position="545"/>
        <end position="577"/>
    </location>
</feature>
<gene>
    <name evidence="5" type="ORF">CTA1_4305</name>
</gene>
<dbReference type="Proteomes" id="UP000310108">
    <property type="component" value="Unassembled WGS sequence"/>
</dbReference>
<feature type="region of interest" description="Disordered" evidence="4">
    <location>
        <begin position="137"/>
        <end position="202"/>
    </location>
</feature>
<evidence type="ECO:0000256" key="2">
    <source>
        <dbReference type="ARBA" id="ARBA00023043"/>
    </source>
</evidence>
<feature type="repeat" description="ANK" evidence="3">
    <location>
        <begin position="829"/>
        <end position="861"/>
    </location>
</feature>
<evidence type="ECO:0000313" key="6">
    <source>
        <dbReference type="Proteomes" id="UP000310108"/>
    </source>
</evidence>
<sequence>MANLRDLPPELKIAVARDLALSIIDDYREIDRVVSALAALAATDRFFKNVTEPLLYKFAATRHPYLLCWATEVGNVDMMKKILQAGTIGPQTGIVRYDPRRKYVPWNPETESPIELFRRFYRCDGRHFQRREDYFGALHGSDSNSPAPDDVPSLGSSQSDHGVDLEHSDLDDTSSEDFSENASIADQYSDGEASDDDEDLDEAPAHGIHAASDAEDGHSVSSHDTDEQDELAEAYSELMETIETEVAGIIRYHNDSDDAQAYHGDIVGLYWFPVHIAAYNGNLPAMQLLVEHGALLNIPSMGICGECTALHWDEMPPGGLFPTWSPLHLALCRGHTNLAKYMLKERPHTKELLVTYDEPSWMVLPAFISAIRCGDLQVAEFCLAQGIDDATYSDPDMHNGTLLWRAFWETERFQEALEILLRHGADIDYDLGDGHTLLVEACLHGHFKEAIDLVNAGADTTVVLNRPCPRSALDYAWHRMDRSFPTPIAGCSVLDICCGLSPILSKPGTEAPFPIASKPRSRPSHDSGPDLIRLLLDTSAGRSAMGRTALHVAASAHNSEAVKILLDFGLDPWSLDADGFSALVRTTRCEGNYDRDLWLGKFLETISVLAEHPRTRRDEGITSCNAANSVTNSSATADGNDTLLNIMESRVMAVGPKPRTIRLAAALKLIATGLADINTRGKNGYTNLMLAVVGEDAKSTLELMELGARLERRPAQDDLVLLWINFVSHYRRPVPEDAYRLICSVDIEGRIFREPQFFAFAMCGRWHDMDKLMASSIQLKTLSLSDRDASTRPGDKQQAPRLVSGESKADTYVDHMASKDARYNKYLRNGWTLLHIAVELGFESVAETILSRGADANEPTPDGLSPLHVATRTWAWAPGASQIFSLLGKYGADPHANASEATKSPIDFCIRERNFLMFSLLEKHPIRGNPQAQGNLYLHTTLSEQLDEWPYIPKHALLSLVEAGADVNAKDDIGDTPLSFLINEVLWLNNENLDVDDQMQINAISAVPILIRAGASPSARNNEGKTVMDLMTEARNHKDGLFGLRACLRSTLLYDVMLYRNGIGL</sequence>
<keyword evidence="2 3" id="KW-0040">ANK repeat</keyword>
<reference evidence="5 6" key="1">
    <citation type="journal article" date="2019" name="PLoS ONE">
        <title>Comparative genome analysis indicates high evolutionary potential of pathogenicity genes in Colletotrichum tanaceti.</title>
        <authorList>
            <person name="Lelwala R.V."/>
            <person name="Korhonen P.K."/>
            <person name="Young N.D."/>
            <person name="Scott J.B."/>
            <person name="Ades P.A."/>
            <person name="Gasser R.B."/>
            <person name="Taylor P.W.J."/>
        </authorList>
    </citation>
    <scope>NUCLEOTIDE SEQUENCE [LARGE SCALE GENOMIC DNA]</scope>
    <source>
        <strain evidence="5">BRIP57314</strain>
    </source>
</reference>
<feature type="compositionally biased region" description="Acidic residues" evidence="4">
    <location>
        <begin position="192"/>
        <end position="202"/>
    </location>
</feature>
<feature type="compositionally biased region" description="Basic and acidic residues" evidence="4">
    <location>
        <begin position="785"/>
        <end position="795"/>
    </location>
</feature>
<feature type="repeat" description="ANK" evidence="3">
    <location>
        <begin position="273"/>
        <end position="301"/>
    </location>
</feature>
<comment type="caution">
    <text evidence="5">The sequence shown here is derived from an EMBL/GenBank/DDBJ whole genome shotgun (WGS) entry which is preliminary data.</text>
</comment>
<feature type="region of interest" description="Disordered" evidence="4">
    <location>
        <begin position="785"/>
        <end position="804"/>
    </location>
</feature>
<evidence type="ECO:0000313" key="5">
    <source>
        <dbReference type="EMBL" id="TKW53540.1"/>
    </source>
</evidence>
<dbReference type="STRING" id="1306861.A0A4U6XCR4"/>
<keyword evidence="6" id="KW-1185">Reference proteome</keyword>
<feature type="compositionally biased region" description="Basic and acidic residues" evidence="4">
    <location>
        <begin position="161"/>
        <end position="170"/>
    </location>
</feature>
<dbReference type="PANTHER" id="PTHR24198">
    <property type="entry name" value="ANKYRIN REPEAT AND PROTEIN KINASE DOMAIN-CONTAINING PROTEIN"/>
    <property type="match status" value="1"/>
</dbReference>